<evidence type="ECO:0000256" key="2">
    <source>
        <dbReference type="ARBA" id="ARBA00022525"/>
    </source>
</evidence>
<dbReference type="Gene3D" id="4.10.80.30">
    <property type="entry name" value="DNA polymerase, domain 6"/>
    <property type="match status" value="1"/>
</dbReference>
<feature type="domain" description="GW" evidence="8">
    <location>
        <begin position="497"/>
        <end position="572"/>
    </location>
</feature>
<evidence type="ECO:0000259" key="8">
    <source>
        <dbReference type="PROSITE" id="PS51780"/>
    </source>
</evidence>
<feature type="domain" description="GW" evidence="8">
    <location>
        <begin position="416"/>
        <end position="496"/>
    </location>
</feature>
<dbReference type="GO" id="GO:0005576">
    <property type="term" value="C:extracellular region"/>
    <property type="evidence" value="ECO:0007669"/>
    <property type="project" value="UniProtKB-SubCell"/>
</dbReference>
<name>A0A0H3GBP9_LISM4</name>
<sequence length="572" mass="64155">MIKKVFHFILVLMLSVSIIPLFHAKAAETTNGVDSSEQEDNTEVAREEMPPESEEPVFSLEQNRDDAMAALVVPQTRNSFLRAASTPTFQQTFINSISTQAMDLCKKYNLYPSVMIAQAALESNWGRSELGKAPNYNLFGIKGSYNGKSVTMKTWEYSDSKGWYQINANFAKYPSHKESLEDNAKKLRNGPSWDSSYYKGAWRENAKTYKDATAWLQGRYATDNTYASKLNTLISSYNLTQYDTLYDTIKQQKNVSEDAKVVKADGHGVYSGIYNTSAASAKKLSTGAPYNNKDVKILKEGTTSRGTWVQFSLNNKVIGWMDKRAFVYYPKATNVKTLNLTGKITAGSTNGLWSEVPGTVNAKKLATTAGAYQNKDAKIIKQGQISGRTYYQFQVGGKTIGWLDARAFHVYDKIQSQSNVNWNRTILNADKHGVYSGVYNTSSSSMNKLSTGAKYNNKKVKVIKQAKTARGTWYQFQVNGKTVGWMDYRAFFDTITSQKTMNKTVTVGNATNHGVFDGVYRTSPTVKRISLGKPYNNKKVKVLKEAVTDHATWVQFKYGNTTAWMDKKAFKY</sequence>
<organism evidence="9 10">
    <name type="scientific">Listeria monocytogenes serotype 1/2a (strain 10403S)</name>
    <dbReference type="NCBI Taxonomy" id="393133"/>
    <lineage>
        <taxon>Bacteria</taxon>
        <taxon>Bacillati</taxon>
        <taxon>Bacillota</taxon>
        <taxon>Bacilli</taxon>
        <taxon>Bacillales</taxon>
        <taxon>Listeriaceae</taxon>
        <taxon>Listeria</taxon>
    </lineage>
</organism>
<dbReference type="InterPro" id="IPR051056">
    <property type="entry name" value="Glycosyl_Hydrolase_73"/>
</dbReference>
<evidence type="ECO:0000256" key="7">
    <source>
        <dbReference type="SAM" id="SignalP"/>
    </source>
</evidence>
<dbReference type="GO" id="GO:0071555">
    <property type="term" value="P:cell wall organization"/>
    <property type="evidence" value="ECO:0007669"/>
    <property type="project" value="UniProtKB-KW"/>
</dbReference>
<feature type="signal peptide" evidence="7">
    <location>
        <begin position="1"/>
        <end position="26"/>
    </location>
</feature>
<feature type="chain" id="PRO_5002610012" description="GW domain-containing protein" evidence="7">
    <location>
        <begin position="27"/>
        <end position="572"/>
    </location>
</feature>
<dbReference type="InterPro" id="IPR002901">
    <property type="entry name" value="MGlyc_endo_b_GlcNAc-like_dom"/>
</dbReference>
<keyword evidence="2" id="KW-0964">Secreted</keyword>
<feature type="domain" description="GW" evidence="8">
    <location>
        <begin position="334"/>
        <end position="413"/>
    </location>
</feature>
<dbReference type="NCBIfam" id="NF033202">
    <property type="entry name" value="GW_glycos_SH3"/>
    <property type="match status" value="4"/>
</dbReference>
<dbReference type="PROSITE" id="PS51780">
    <property type="entry name" value="GW"/>
    <property type="match status" value="4"/>
</dbReference>
<dbReference type="PANTHER" id="PTHR33308">
    <property type="entry name" value="PEPTIDOGLYCAN HYDROLASE FLGJ"/>
    <property type="match status" value="1"/>
</dbReference>
<dbReference type="Pfam" id="PF13457">
    <property type="entry name" value="GW"/>
    <property type="match status" value="4"/>
</dbReference>
<dbReference type="PANTHER" id="PTHR33308:SF9">
    <property type="entry name" value="PEPTIDOGLYCAN HYDROLASE FLGJ"/>
    <property type="match status" value="1"/>
</dbReference>
<dbReference type="SMR" id="A0A0H3GBP9"/>
<accession>A0A0H3GBP9</accession>
<dbReference type="SMART" id="SM00047">
    <property type="entry name" value="LYZ2"/>
    <property type="match status" value="1"/>
</dbReference>
<dbReference type="AlphaFoldDB" id="A0A0H3GBP9"/>
<evidence type="ECO:0000256" key="3">
    <source>
        <dbReference type="ARBA" id="ARBA00022729"/>
    </source>
</evidence>
<dbReference type="Gene3D" id="1.10.530.10">
    <property type="match status" value="1"/>
</dbReference>
<dbReference type="Pfam" id="PF01832">
    <property type="entry name" value="Glucosaminidase"/>
    <property type="match status" value="1"/>
</dbReference>
<evidence type="ECO:0000256" key="1">
    <source>
        <dbReference type="ARBA" id="ARBA00004613"/>
    </source>
</evidence>
<evidence type="ECO:0000256" key="5">
    <source>
        <dbReference type="ARBA" id="ARBA00023316"/>
    </source>
</evidence>
<dbReference type="RefSeq" id="WP_003732702.1">
    <property type="nucleotide sequence ID" value="NC_017544.1"/>
</dbReference>
<dbReference type="HOGENOM" id="CLU_476330_0_0_9"/>
<evidence type="ECO:0000313" key="10">
    <source>
        <dbReference type="Proteomes" id="UP000001288"/>
    </source>
</evidence>
<gene>
    <name evidence="9" type="ordered locus">LMRG_00538</name>
</gene>
<keyword evidence="5" id="KW-0961">Cell wall biogenesis/degradation</keyword>
<protein>
    <recommendedName>
        <fullName evidence="8">GW domain-containing protein</fullName>
    </recommendedName>
</protein>
<dbReference type="GO" id="GO:0004040">
    <property type="term" value="F:amidase activity"/>
    <property type="evidence" value="ECO:0007669"/>
    <property type="project" value="InterPro"/>
</dbReference>
<dbReference type="KEGG" id="lmt:LMRG_00538"/>
<evidence type="ECO:0000256" key="4">
    <source>
        <dbReference type="ARBA" id="ARBA00022801"/>
    </source>
</evidence>
<dbReference type="InterPro" id="IPR025987">
    <property type="entry name" value="GW_dom"/>
</dbReference>
<dbReference type="Gene3D" id="2.30.30.170">
    <property type="match status" value="4"/>
</dbReference>
<proteinExistence type="predicted"/>
<keyword evidence="3 7" id="KW-0732">Signal</keyword>
<keyword evidence="4" id="KW-0378">Hydrolase</keyword>
<evidence type="ECO:0000313" key="9">
    <source>
        <dbReference type="EMBL" id="AEO06076.1"/>
    </source>
</evidence>
<feature type="domain" description="GW" evidence="8">
    <location>
        <begin position="251"/>
        <end position="331"/>
    </location>
</feature>
<reference evidence="10" key="1">
    <citation type="submission" date="2010-04" db="EMBL/GenBank/DDBJ databases">
        <title>The genome sequence of Listeria monocytogenes strain 10403S.</title>
        <authorList>
            <consortium name="The Broad Institute Genome Sequencing Platform"/>
            <consortium name="The Broad Institute Genome Sequencing Center for Infectious Disease."/>
            <person name="Borowsky M."/>
            <person name="Borodovsky M."/>
            <person name="Young S.K."/>
            <person name="Zeng Q."/>
            <person name="Koehrsen M."/>
            <person name="Fitzgerald M."/>
            <person name="Wiedmann M."/>
            <person name="Swaminathan B."/>
            <person name="Lauer P."/>
            <person name="Portnoy D."/>
            <person name="Cossart P."/>
            <person name="Buchrieser C."/>
            <person name="Higgins D."/>
            <person name="Abouelleil A."/>
            <person name="Alvarado L."/>
            <person name="Arachchi H.M."/>
            <person name="Berlin A."/>
            <person name="Borenstein D."/>
            <person name="Brown A."/>
            <person name="Chapman S.B."/>
            <person name="Chen Z."/>
            <person name="Dunbar C.D."/>
            <person name="Engels R."/>
            <person name="Freedman E."/>
            <person name="Gearin G."/>
            <person name="Gellesch M."/>
            <person name="Goldberg J."/>
            <person name="Griggs A."/>
            <person name="Gujja S."/>
            <person name="Heilman E."/>
            <person name="Heiman D."/>
            <person name="Howarth C."/>
            <person name="Jen D."/>
            <person name="Larson L."/>
            <person name="Lui A."/>
            <person name="MacDonald J."/>
            <person name="Mehta T."/>
            <person name="Montmayeur A."/>
            <person name="Neiman D."/>
            <person name="Park D."/>
            <person name="Pearson M."/>
            <person name="Priest M."/>
            <person name="Richards J."/>
            <person name="Roberts A."/>
            <person name="Saif S."/>
            <person name="Shea T."/>
            <person name="Shenoy N."/>
            <person name="Sisk P."/>
            <person name="Stolte C."/>
            <person name="Sykes S."/>
            <person name="Walk T."/>
            <person name="White J."/>
            <person name="Yandava C."/>
            <person name="Haas B."/>
            <person name="Nusbaum C."/>
            <person name="Birren B."/>
        </authorList>
    </citation>
    <scope>NUCLEOTIDE SEQUENCE [LARGE SCALE GENOMIC DNA]</scope>
    <source>
        <strain evidence="10">10403S</strain>
    </source>
</reference>
<dbReference type="Proteomes" id="UP000001288">
    <property type="component" value="Chromosome"/>
</dbReference>
<dbReference type="SUPFAM" id="SSF82057">
    <property type="entry name" value="Prokaryotic SH3-related domain"/>
    <property type="match status" value="4"/>
</dbReference>
<dbReference type="EMBL" id="CP002002">
    <property type="protein sequence ID" value="AEO06076.1"/>
    <property type="molecule type" value="Genomic_DNA"/>
</dbReference>
<comment type="subcellular location">
    <subcellularLocation>
        <location evidence="1">Secreted</location>
    </subcellularLocation>
</comment>
<evidence type="ECO:0000256" key="6">
    <source>
        <dbReference type="SAM" id="MobiDB-lite"/>
    </source>
</evidence>
<dbReference type="InterPro" id="IPR038200">
    <property type="entry name" value="GW_dom_sf"/>
</dbReference>
<feature type="region of interest" description="Disordered" evidence="6">
    <location>
        <begin position="29"/>
        <end position="55"/>
    </location>
</feature>